<protein>
    <recommendedName>
        <fullName evidence="4">Epimerase</fullName>
    </recommendedName>
</protein>
<evidence type="ECO:0000313" key="2">
    <source>
        <dbReference type="EMBL" id="GED04824.1"/>
    </source>
</evidence>
<feature type="transmembrane region" description="Helical" evidence="1">
    <location>
        <begin position="48"/>
        <end position="72"/>
    </location>
</feature>
<evidence type="ECO:0000313" key="3">
    <source>
        <dbReference type="Proteomes" id="UP000316612"/>
    </source>
</evidence>
<keyword evidence="3" id="KW-1185">Reference proteome</keyword>
<sequence>MLVAAQILSLIAALIHVYIFLMESLWWERPQTRKVFGTSEQEAKSTSALAFNQGFYNLFLAIGALVGLAFFIASQPLIAATLLYTSLGSMAAAAAVLIISSPDKASAAVKQGAAPLLGLIALLLAQAL</sequence>
<name>A0A4Y4DLX1_GLUUR</name>
<dbReference type="OrthoDB" id="9803832at2"/>
<reference evidence="2 3" key="1">
    <citation type="submission" date="2019-06" db="EMBL/GenBank/DDBJ databases">
        <title>Whole genome shotgun sequence of Glutamicibacter uratoxydans NBRC 15515.</title>
        <authorList>
            <person name="Hosoyama A."/>
            <person name="Uohara A."/>
            <person name="Ohji S."/>
            <person name="Ichikawa N."/>
        </authorList>
    </citation>
    <scope>NUCLEOTIDE SEQUENCE [LARGE SCALE GENOMIC DNA]</scope>
    <source>
        <strain evidence="2 3">NBRC 15515</strain>
    </source>
</reference>
<dbReference type="PANTHER" id="PTHR38446">
    <property type="entry name" value="BLL0914 PROTEIN"/>
    <property type="match status" value="1"/>
</dbReference>
<dbReference type="EMBL" id="BJNY01000001">
    <property type="protein sequence ID" value="GED04824.1"/>
    <property type="molecule type" value="Genomic_DNA"/>
</dbReference>
<dbReference type="PANTHER" id="PTHR38446:SF1">
    <property type="entry name" value="BLL0914 PROTEIN"/>
    <property type="match status" value="1"/>
</dbReference>
<evidence type="ECO:0008006" key="4">
    <source>
        <dbReference type="Google" id="ProtNLM"/>
    </source>
</evidence>
<dbReference type="RefSeq" id="WP_141361318.1">
    <property type="nucleotide sequence ID" value="NZ_BAAAJL010000007.1"/>
</dbReference>
<gene>
    <name evidence="2" type="ORF">AUR04nite_03560</name>
</gene>
<keyword evidence="1" id="KW-0812">Transmembrane</keyword>
<comment type="caution">
    <text evidence="2">The sequence shown here is derived from an EMBL/GenBank/DDBJ whole genome shotgun (WGS) entry which is preliminary data.</text>
</comment>
<keyword evidence="1" id="KW-1133">Transmembrane helix</keyword>
<organism evidence="2 3">
    <name type="scientific">Glutamicibacter uratoxydans</name>
    <name type="common">Arthrobacter uratoxydans</name>
    <dbReference type="NCBI Taxonomy" id="43667"/>
    <lineage>
        <taxon>Bacteria</taxon>
        <taxon>Bacillati</taxon>
        <taxon>Actinomycetota</taxon>
        <taxon>Actinomycetes</taxon>
        <taxon>Micrococcales</taxon>
        <taxon>Micrococcaceae</taxon>
        <taxon>Glutamicibacter</taxon>
    </lineage>
</organism>
<dbReference type="Proteomes" id="UP000316612">
    <property type="component" value="Unassembled WGS sequence"/>
</dbReference>
<keyword evidence="1" id="KW-0472">Membrane</keyword>
<accession>A0A4Y4DLX1</accession>
<proteinExistence type="predicted"/>
<dbReference type="AlphaFoldDB" id="A0A4Y4DLX1"/>
<dbReference type="Pfam" id="PF06993">
    <property type="entry name" value="DUF1304"/>
    <property type="match status" value="1"/>
</dbReference>
<evidence type="ECO:0000256" key="1">
    <source>
        <dbReference type="SAM" id="Phobius"/>
    </source>
</evidence>
<dbReference type="InterPro" id="IPR009732">
    <property type="entry name" value="DUF1304"/>
</dbReference>
<feature type="transmembrane region" description="Helical" evidence="1">
    <location>
        <begin position="78"/>
        <end position="100"/>
    </location>
</feature>
<feature type="transmembrane region" description="Helical" evidence="1">
    <location>
        <begin position="6"/>
        <end position="27"/>
    </location>
</feature>